<dbReference type="Gene3D" id="1.10.10.60">
    <property type="entry name" value="Homeodomain-like"/>
    <property type="match status" value="1"/>
</dbReference>
<evidence type="ECO:0000313" key="4">
    <source>
        <dbReference type="EMBL" id="SOB95976.1"/>
    </source>
</evidence>
<dbReference type="SUPFAM" id="SSF46689">
    <property type="entry name" value="Homeodomain-like"/>
    <property type="match status" value="1"/>
</dbReference>
<dbReference type="GO" id="GO:0003700">
    <property type="term" value="F:DNA-binding transcription factor activity"/>
    <property type="evidence" value="ECO:0007669"/>
    <property type="project" value="TreeGrafter"/>
</dbReference>
<dbReference type="PRINTS" id="PR00455">
    <property type="entry name" value="HTHTETR"/>
</dbReference>
<keyword evidence="1 2" id="KW-0238">DNA-binding</keyword>
<dbReference type="Gene3D" id="1.10.357.10">
    <property type="entry name" value="Tetracycline Repressor, domain 2"/>
    <property type="match status" value="1"/>
</dbReference>
<accession>A0A285RPE7</accession>
<dbReference type="RefSeq" id="WP_097173896.1">
    <property type="nucleotide sequence ID" value="NZ_JAJGNR010000005.1"/>
</dbReference>
<protein>
    <submittedName>
        <fullName evidence="4">Transcriptional regulator, TetR family</fullName>
    </submittedName>
</protein>
<dbReference type="InterPro" id="IPR001647">
    <property type="entry name" value="HTH_TetR"/>
</dbReference>
<evidence type="ECO:0000256" key="2">
    <source>
        <dbReference type="PROSITE-ProRule" id="PRU00335"/>
    </source>
</evidence>
<evidence type="ECO:0000256" key="1">
    <source>
        <dbReference type="ARBA" id="ARBA00023125"/>
    </source>
</evidence>
<dbReference type="GO" id="GO:0000976">
    <property type="term" value="F:transcription cis-regulatory region binding"/>
    <property type="evidence" value="ECO:0007669"/>
    <property type="project" value="TreeGrafter"/>
</dbReference>
<dbReference type="EMBL" id="OBML01000002">
    <property type="protein sequence ID" value="SOB95976.1"/>
    <property type="molecule type" value="Genomic_DNA"/>
</dbReference>
<dbReference type="SUPFAM" id="SSF48498">
    <property type="entry name" value="Tetracyclin repressor-like, C-terminal domain"/>
    <property type="match status" value="1"/>
</dbReference>
<proteinExistence type="predicted"/>
<reference evidence="4 5" key="1">
    <citation type="submission" date="2017-08" db="EMBL/GenBank/DDBJ databases">
        <authorList>
            <person name="de Groot N.N."/>
        </authorList>
    </citation>
    <scope>NUCLEOTIDE SEQUENCE [LARGE SCALE GENOMIC DNA]</scope>
    <source>
        <strain evidence="4 5">USBA 352</strain>
    </source>
</reference>
<evidence type="ECO:0000259" key="3">
    <source>
        <dbReference type="PROSITE" id="PS50977"/>
    </source>
</evidence>
<dbReference type="InterPro" id="IPR041490">
    <property type="entry name" value="KstR2_TetR_C"/>
</dbReference>
<dbReference type="PROSITE" id="PS50977">
    <property type="entry name" value="HTH_TETR_2"/>
    <property type="match status" value="1"/>
</dbReference>
<feature type="domain" description="HTH tetR-type" evidence="3">
    <location>
        <begin position="10"/>
        <end position="70"/>
    </location>
</feature>
<dbReference type="InterPro" id="IPR036271">
    <property type="entry name" value="Tet_transcr_reg_TetR-rel_C_sf"/>
</dbReference>
<evidence type="ECO:0000313" key="5">
    <source>
        <dbReference type="Proteomes" id="UP000219331"/>
    </source>
</evidence>
<dbReference type="Pfam" id="PF17932">
    <property type="entry name" value="TetR_C_24"/>
    <property type="match status" value="1"/>
</dbReference>
<feature type="DNA-binding region" description="H-T-H motif" evidence="2">
    <location>
        <begin position="33"/>
        <end position="52"/>
    </location>
</feature>
<dbReference type="Pfam" id="PF00440">
    <property type="entry name" value="TetR_N"/>
    <property type="match status" value="1"/>
</dbReference>
<dbReference type="OrthoDB" id="9779746at2"/>
<dbReference type="AlphaFoldDB" id="A0A285RPE7"/>
<gene>
    <name evidence="4" type="ORF">SAMN05421512_10282</name>
</gene>
<dbReference type="PANTHER" id="PTHR30055">
    <property type="entry name" value="HTH-TYPE TRANSCRIPTIONAL REGULATOR RUTR"/>
    <property type="match status" value="1"/>
</dbReference>
<organism evidence="4 5">
    <name type="scientific">Stappia indica</name>
    <dbReference type="NCBI Taxonomy" id="538381"/>
    <lineage>
        <taxon>Bacteria</taxon>
        <taxon>Pseudomonadati</taxon>
        <taxon>Pseudomonadota</taxon>
        <taxon>Alphaproteobacteria</taxon>
        <taxon>Hyphomicrobiales</taxon>
        <taxon>Stappiaceae</taxon>
        <taxon>Stappia</taxon>
    </lineage>
</organism>
<dbReference type="STRING" id="538381.GCA_001696535_03425"/>
<keyword evidence="5" id="KW-1185">Reference proteome</keyword>
<dbReference type="InterPro" id="IPR009057">
    <property type="entry name" value="Homeodomain-like_sf"/>
</dbReference>
<name>A0A285RPE7_9HYPH</name>
<dbReference type="InterPro" id="IPR050109">
    <property type="entry name" value="HTH-type_TetR-like_transc_reg"/>
</dbReference>
<dbReference type="PANTHER" id="PTHR30055:SF226">
    <property type="entry name" value="HTH-TYPE TRANSCRIPTIONAL REGULATOR PKSA"/>
    <property type="match status" value="1"/>
</dbReference>
<sequence>MARPRAEDYDDKRKAILKTSAELFAEHGFDRASMNQIALGCGVSKALLYHYYANKDALLFDIIRDHLDELIAAVEEGATPEMTGEEMLHGYVLALLDAYRDANAEHKIQINEMKRLPAEQQEELKARERRLVQLFAGALSHAVPQLAEPGSTLLKPVTMSLFGMVNWHYLWFREGGAVSRADYARIATRLILDGARSLAA</sequence>
<dbReference type="Proteomes" id="UP000219331">
    <property type="component" value="Unassembled WGS sequence"/>
</dbReference>